<name>A0ABD2QL47_9PLAT</name>
<organism evidence="1 2">
    <name type="scientific">Cichlidogyrus casuarinus</name>
    <dbReference type="NCBI Taxonomy" id="1844966"/>
    <lineage>
        <taxon>Eukaryota</taxon>
        <taxon>Metazoa</taxon>
        <taxon>Spiralia</taxon>
        <taxon>Lophotrochozoa</taxon>
        <taxon>Platyhelminthes</taxon>
        <taxon>Monogenea</taxon>
        <taxon>Monopisthocotylea</taxon>
        <taxon>Dactylogyridea</taxon>
        <taxon>Ancyrocephalidae</taxon>
        <taxon>Cichlidogyrus</taxon>
    </lineage>
</organism>
<protein>
    <submittedName>
        <fullName evidence="1">Uncharacterized protein</fullName>
    </submittedName>
</protein>
<comment type="caution">
    <text evidence="1">The sequence shown here is derived from an EMBL/GenBank/DDBJ whole genome shotgun (WGS) entry which is preliminary data.</text>
</comment>
<accession>A0ABD2QL47</accession>
<keyword evidence="2" id="KW-1185">Reference proteome</keyword>
<dbReference type="EMBL" id="JBJKFK010000065">
    <property type="protein sequence ID" value="KAL3320253.1"/>
    <property type="molecule type" value="Genomic_DNA"/>
</dbReference>
<reference evidence="1 2" key="1">
    <citation type="submission" date="2024-11" db="EMBL/GenBank/DDBJ databases">
        <title>Adaptive evolution of stress response genes in parasites aligns with host niche diversity.</title>
        <authorList>
            <person name="Hahn C."/>
            <person name="Resl P."/>
        </authorList>
    </citation>
    <scope>NUCLEOTIDE SEQUENCE [LARGE SCALE GENOMIC DNA]</scope>
    <source>
        <strain evidence="1">EGGRZ-B1_66</strain>
        <tissue evidence="1">Body</tissue>
    </source>
</reference>
<sequence length="307" mass="35394">MVESKQGQVICAPRQLSRVESIANCKQGLVSREKVDVSDGVVTYKLVFQVIKNCECMRFERTKKYVEKCPPPRTSQTCDLVTGELVTSTMKYYLEAGACKEVFDEKRKKITCPVFDKMVAKQPCDPESGMQKLLFRKATYQNCRCLIEDYEKTRRCQCPPKRQISTTCDSLANELVTKFIDYQLLPNGECNAIEKQERKKPACVNEPLDRSAMKLRCDEETGVGSILMPVRELSNCHCFIKYKVIKRKKCLCPLSRVSMRCDTINNIFLRTKHIFTLDQKTFSCIYSKENNHQIIRKLNPFSNNVDV</sequence>
<dbReference type="AlphaFoldDB" id="A0ABD2QL47"/>
<proteinExistence type="predicted"/>
<gene>
    <name evidence="1" type="ORF">Ciccas_001060</name>
</gene>
<dbReference type="Proteomes" id="UP001626550">
    <property type="component" value="Unassembled WGS sequence"/>
</dbReference>
<evidence type="ECO:0000313" key="1">
    <source>
        <dbReference type="EMBL" id="KAL3320253.1"/>
    </source>
</evidence>
<evidence type="ECO:0000313" key="2">
    <source>
        <dbReference type="Proteomes" id="UP001626550"/>
    </source>
</evidence>